<dbReference type="GO" id="GO:0009143">
    <property type="term" value="P:nucleoside triphosphate catabolic process"/>
    <property type="evidence" value="ECO:0007669"/>
    <property type="project" value="InterPro"/>
</dbReference>
<evidence type="ECO:0000313" key="2">
    <source>
        <dbReference type="Proteomes" id="UP000430120"/>
    </source>
</evidence>
<dbReference type="InterPro" id="IPR025984">
    <property type="entry name" value="DCTPP"/>
</dbReference>
<dbReference type="InterPro" id="IPR052555">
    <property type="entry name" value="dCTP_Pyrophosphatase"/>
</dbReference>
<sequence length="123" mass="13665">MKTDADPLRWETLPQRLRDFAAERAWQPFHSPKNLASALIVEAGELLEHFQWLTEDQSRALARPGPAKDAVAAEMADVLLYLVQLASALEVDLLDAAARKMVVNAAKYPVEKARGRADRASEL</sequence>
<dbReference type="Gene3D" id="1.10.287.1080">
    <property type="entry name" value="MazG-like"/>
    <property type="match status" value="1"/>
</dbReference>
<name>A0A643F853_IDEDE</name>
<dbReference type="AlphaFoldDB" id="A0A643F853"/>
<dbReference type="CDD" id="cd11537">
    <property type="entry name" value="NTP-PPase_RS21-C6_like"/>
    <property type="match status" value="1"/>
</dbReference>
<dbReference type="Proteomes" id="UP000430120">
    <property type="component" value="Unassembled WGS sequence"/>
</dbReference>
<evidence type="ECO:0000313" key="1">
    <source>
        <dbReference type="EMBL" id="KAB0576598.1"/>
    </source>
</evidence>
<proteinExistence type="predicted"/>
<gene>
    <name evidence="1" type="ORF">F7Q92_17675</name>
</gene>
<dbReference type="PANTHER" id="PTHR46523">
    <property type="entry name" value="DCTP PYROPHOSPHATASE 1"/>
    <property type="match status" value="1"/>
</dbReference>
<dbReference type="OrthoDB" id="9791898at2"/>
<dbReference type="RefSeq" id="WP_151125416.1">
    <property type="nucleotide sequence ID" value="NZ_CP088081.1"/>
</dbReference>
<dbReference type="EMBL" id="VZPB01000056">
    <property type="protein sequence ID" value="KAB0576598.1"/>
    <property type="molecule type" value="Genomic_DNA"/>
</dbReference>
<keyword evidence="1" id="KW-0378">Hydrolase</keyword>
<organism evidence="1 2">
    <name type="scientific">Ideonella dechloratans</name>
    <dbReference type="NCBI Taxonomy" id="36863"/>
    <lineage>
        <taxon>Bacteria</taxon>
        <taxon>Pseudomonadati</taxon>
        <taxon>Pseudomonadota</taxon>
        <taxon>Betaproteobacteria</taxon>
        <taxon>Burkholderiales</taxon>
        <taxon>Sphaerotilaceae</taxon>
        <taxon>Ideonella</taxon>
    </lineage>
</organism>
<protein>
    <submittedName>
        <fullName evidence="1">Nucleotide pyrophosphohydrolase</fullName>
    </submittedName>
</protein>
<dbReference type="SUPFAM" id="SSF101386">
    <property type="entry name" value="all-alpha NTP pyrophosphatases"/>
    <property type="match status" value="1"/>
</dbReference>
<dbReference type="Pfam" id="PF12643">
    <property type="entry name" value="MazG-like"/>
    <property type="match status" value="1"/>
</dbReference>
<keyword evidence="2" id="KW-1185">Reference proteome</keyword>
<dbReference type="GO" id="GO:0047429">
    <property type="term" value="F:nucleoside triphosphate diphosphatase activity"/>
    <property type="evidence" value="ECO:0007669"/>
    <property type="project" value="InterPro"/>
</dbReference>
<dbReference type="PANTHER" id="PTHR46523:SF1">
    <property type="entry name" value="DCTP PYROPHOSPHATASE 1"/>
    <property type="match status" value="1"/>
</dbReference>
<accession>A0A643F853</accession>
<reference evidence="1 2" key="1">
    <citation type="submission" date="2019-09" db="EMBL/GenBank/DDBJ databases">
        <title>Draft genome sequences of 48 bacterial type strains from the CCUG.</title>
        <authorList>
            <person name="Tunovic T."/>
            <person name="Pineiro-Iglesias B."/>
            <person name="Unosson C."/>
            <person name="Inganas E."/>
            <person name="Ohlen M."/>
            <person name="Cardew S."/>
            <person name="Jensie-Markopoulos S."/>
            <person name="Salva-Serra F."/>
            <person name="Jaen-Luchoro D."/>
            <person name="Karlsson R."/>
            <person name="Svensson-Stadler L."/>
            <person name="Chun J."/>
            <person name="Moore E."/>
        </authorList>
    </citation>
    <scope>NUCLEOTIDE SEQUENCE [LARGE SCALE GENOMIC DNA]</scope>
    <source>
        <strain evidence="1 2">CCUG 30977</strain>
    </source>
</reference>
<dbReference type="PIRSF" id="PIRSF029826">
    <property type="entry name" value="UCP029826_pph"/>
    <property type="match status" value="1"/>
</dbReference>
<comment type="caution">
    <text evidence="1">The sequence shown here is derived from an EMBL/GenBank/DDBJ whole genome shotgun (WGS) entry which is preliminary data.</text>
</comment>